<comment type="pathway">
    <text evidence="2">Protein modification; protein glycosylation.</text>
</comment>
<accession>A0A7I5E5A6</accession>
<dbReference type="Pfam" id="PF15024">
    <property type="entry name" value="Glyco_transf_18"/>
    <property type="match status" value="1"/>
</dbReference>
<protein>
    <recommendedName>
        <fullName evidence="4">alpha-1,6-mannosyl-glycoprotein 6-beta-N-acetylglucosaminyltransferase</fullName>
        <ecNumber evidence="4">2.4.1.155</ecNumber>
    </recommendedName>
</protein>
<dbReference type="InterPro" id="IPR052105">
    <property type="entry name" value="MGAT5_Glycosyltransferase"/>
</dbReference>
<proteinExistence type="inferred from homology"/>
<dbReference type="GO" id="GO:0030144">
    <property type="term" value="F:alpha-1,6-mannosylglycoprotein 6-beta-N-acetylglucosaminyltransferase activity"/>
    <property type="evidence" value="ECO:0007669"/>
    <property type="project" value="UniProtKB-EC"/>
</dbReference>
<dbReference type="InterPro" id="IPR026116">
    <property type="entry name" value="GT18_cat"/>
</dbReference>
<evidence type="ECO:0000256" key="13">
    <source>
        <dbReference type="ARBA" id="ARBA00048243"/>
    </source>
</evidence>
<dbReference type="GO" id="GO:0000139">
    <property type="term" value="C:Golgi membrane"/>
    <property type="evidence" value="ECO:0007669"/>
    <property type="project" value="UniProtKB-SubCell"/>
</dbReference>
<keyword evidence="11 14" id="KW-0472">Membrane</keyword>
<keyword evidence="8" id="KW-0735">Signal-anchor</keyword>
<dbReference type="PANTHER" id="PTHR15075:SF2">
    <property type="entry name" value="ALPHA-1,6-MANNOSYLGLYCOPROTEIN 6-BETA-N-ACETYLGLUCOSAMINYLTRANSFERASE"/>
    <property type="match status" value="1"/>
</dbReference>
<dbReference type="WBParaSite" id="HCON_00006610-00001">
    <property type="protein sequence ID" value="HCON_00006610-00001"/>
    <property type="gene ID" value="HCON_00006610"/>
</dbReference>
<comment type="subcellular location">
    <subcellularLocation>
        <location evidence="1">Golgi apparatus membrane</location>
        <topology evidence="1">Single-pass type II membrane protein</topology>
    </subcellularLocation>
</comment>
<keyword evidence="12" id="KW-0325">Glycoprotein</keyword>
<evidence type="ECO:0000256" key="7">
    <source>
        <dbReference type="ARBA" id="ARBA00022692"/>
    </source>
</evidence>
<comment type="similarity">
    <text evidence="3">Belongs to the glycosyltransferase 18 family.</text>
</comment>
<keyword evidence="16" id="KW-1185">Reference proteome</keyword>
<dbReference type="AlphaFoldDB" id="A0A7I5E5A6"/>
<feature type="domain" description="Glycosyltransferase family 18 catalytic" evidence="15">
    <location>
        <begin position="86"/>
        <end position="642"/>
    </location>
</feature>
<evidence type="ECO:0000256" key="12">
    <source>
        <dbReference type="ARBA" id="ARBA00023180"/>
    </source>
</evidence>
<evidence type="ECO:0000256" key="9">
    <source>
        <dbReference type="ARBA" id="ARBA00022989"/>
    </source>
</evidence>
<keyword evidence="6" id="KW-0808">Transferase</keyword>
<evidence type="ECO:0000256" key="1">
    <source>
        <dbReference type="ARBA" id="ARBA00004323"/>
    </source>
</evidence>
<dbReference type="GO" id="GO:0006487">
    <property type="term" value="P:protein N-linked glycosylation"/>
    <property type="evidence" value="ECO:0007669"/>
    <property type="project" value="TreeGrafter"/>
</dbReference>
<dbReference type="EC" id="2.4.1.155" evidence="4"/>
<organism evidence="16 17">
    <name type="scientific">Haemonchus contortus</name>
    <name type="common">Barber pole worm</name>
    <dbReference type="NCBI Taxonomy" id="6289"/>
    <lineage>
        <taxon>Eukaryota</taxon>
        <taxon>Metazoa</taxon>
        <taxon>Ecdysozoa</taxon>
        <taxon>Nematoda</taxon>
        <taxon>Chromadorea</taxon>
        <taxon>Rhabditida</taxon>
        <taxon>Rhabditina</taxon>
        <taxon>Rhabditomorpha</taxon>
        <taxon>Strongyloidea</taxon>
        <taxon>Trichostrongylidae</taxon>
        <taxon>Haemonchus</taxon>
    </lineage>
</organism>
<dbReference type="UniPathway" id="UPA00378"/>
<keyword evidence="7 14" id="KW-0812">Transmembrane</keyword>
<evidence type="ECO:0000256" key="4">
    <source>
        <dbReference type="ARBA" id="ARBA00012671"/>
    </source>
</evidence>
<evidence type="ECO:0000256" key="6">
    <source>
        <dbReference type="ARBA" id="ARBA00022679"/>
    </source>
</evidence>
<keyword evidence="10" id="KW-0333">Golgi apparatus</keyword>
<evidence type="ECO:0000256" key="5">
    <source>
        <dbReference type="ARBA" id="ARBA00022676"/>
    </source>
</evidence>
<sequence length="658" mass="75034">MKTNVWVIFLLLVFLTLFPIFFLYRQLGTSVVSREDFLRYQNEYNSSPNESRESFYCMQFPEDMLLYPNCFEKILWLRNGWKTHHCYADYGVNGSICSMRRYLSEVENHCPPVSLEGAEPSLKGIDFAQPNTDLRKLFLVLDGNSGNYDYIKDRLTQYWSSWIEALDVTLLKYPKSTSNRRRLNILIHLGLLTEANLHIGEKSRNGGPLGELLQWSDLIACLFLLGHNLYISNDKPSLIRHVDKFPFDGPCPSKQNHVDLIITDIIGLRSFRTRREFLLRNKCLIRLVDSFGTHVEFNYRSYFKAHQADFAQKGGTSTNPWGGHGLKLLQHWTFFPHTPDNDFLGFAIHRPNVEPLYDRETLERPLSLVYGKEKYMWTESEPVIEVLKSLTEVHATVADLKNANESVFLEIVNHGFLNTTEIAALLKSVNIFVGLGFPFEGPAPLEAVAHGAVFINPKFEPPKNRLNTPFFRDKPTLREFTSQSPYMERIGAPHVYTVSFNNTGELRNAIRKALSREPQPFVPEEFTPEGMLIRVNMLIHRDLCTGTSKWPPRSAFVPKLGAPGDSCEMACRFEGFVCEPSFFPLINLSEFVASIAACSPANLMNSTEPHAPYNCSRQINPLMFSCATRPPTGSNAMRVCPCRDYVPGQMAFCKECVS</sequence>
<name>A0A7I5E5A6_HAECO</name>
<dbReference type="OrthoDB" id="2113294at2759"/>
<evidence type="ECO:0000256" key="2">
    <source>
        <dbReference type="ARBA" id="ARBA00004922"/>
    </source>
</evidence>
<feature type="transmembrane region" description="Helical" evidence="14">
    <location>
        <begin position="6"/>
        <end position="24"/>
    </location>
</feature>
<evidence type="ECO:0000256" key="3">
    <source>
        <dbReference type="ARBA" id="ARBA00007477"/>
    </source>
</evidence>
<comment type="catalytic activity">
    <reaction evidence="13">
        <text>N(4)-{beta-D-GlcNAc-(1-&gt;2)-[beta-D-GlcNAc-(1-&gt;4)]-alpha-D-Man-(1-&gt;3)-[beta-D-GlcNAc-(1-&gt;2)-alpha-D-Man-(1-&gt;6)]-beta-D-Man-(1-&gt;4)-beta-D-GlcNAc-(1-&gt;4)-beta-D-GlcNAc}-L-asparaginyl-[protein] + UDP-N-acetyl-alpha-D-glucosamine = N(4)-{beta-D-GlcNAc-(1-&gt;2)-[beta-D-GlcNAc-(1-&gt;4)]-alpha-D-Man-(1-&gt;3)-[beta-D-GlcNAc-(1-&gt;2)-[beta-D-GlcNAc-(1-&gt;6)]-alpha-D-Man-(1-&gt;6)]-beta-D-Man-(1-&gt;4)-beta-D-GlcNAc-(1-&gt;4)-beta-D-GlcNAc}-L-asparaginyl-[protein] + UDP + H(+)</text>
        <dbReference type="Rhea" id="RHEA:16921"/>
        <dbReference type="Rhea" id="RHEA-COMP:14374"/>
        <dbReference type="Rhea" id="RHEA-COMP:14377"/>
        <dbReference type="ChEBI" id="CHEBI:15378"/>
        <dbReference type="ChEBI" id="CHEBI:57705"/>
        <dbReference type="ChEBI" id="CHEBI:58223"/>
        <dbReference type="ChEBI" id="CHEBI:139507"/>
        <dbReference type="ChEBI" id="CHEBI:139510"/>
        <dbReference type="EC" id="2.4.1.155"/>
    </reaction>
</comment>
<evidence type="ECO:0000313" key="16">
    <source>
        <dbReference type="Proteomes" id="UP000025227"/>
    </source>
</evidence>
<reference evidence="17" key="1">
    <citation type="submission" date="2020-12" db="UniProtKB">
        <authorList>
            <consortium name="WormBaseParasite"/>
        </authorList>
    </citation>
    <scope>IDENTIFICATION</scope>
    <source>
        <strain evidence="17">MHco3</strain>
    </source>
</reference>
<evidence type="ECO:0000313" key="17">
    <source>
        <dbReference type="WBParaSite" id="HCON_00006610-00001"/>
    </source>
</evidence>
<dbReference type="OMA" id="IGHHLEV"/>
<dbReference type="PANTHER" id="PTHR15075">
    <property type="entry name" value="ALPHA-MANNOSIDE BETA-1,6-N-ACETYLGLUCOSAMINYLTRANSFERASE"/>
    <property type="match status" value="1"/>
</dbReference>
<evidence type="ECO:0000256" key="8">
    <source>
        <dbReference type="ARBA" id="ARBA00022968"/>
    </source>
</evidence>
<evidence type="ECO:0000256" key="10">
    <source>
        <dbReference type="ARBA" id="ARBA00023034"/>
    </source>
</evidence>
<evidence type="ECO:0000256" key="14">
    <source>
        <dbReference type="SAM" id="Phobius"/>
    </source>
</evidence>
<evidence type="ECO:0000259" key="15">
    <source>
        <dbReference type="Pfam" id="PF15024"/>
    </source>
</evidence>
<evidence type="ECO:0000256" key="11">
    <source>
        <dbReference type="ARBA" id="ARBA00023136"/>
    </source>
</evidence>
<keyword evidence="9 14" id="KW-1133">Transmembrane helix</keyword>
<dbReference type="Proteomes" id="UP000025227">
    <property type="component" value="Unplaced"/>
</dbReference>
<keyword evidence="5" id="KW-0328">Glycosyltransferase</keyword>